<dbReference type="PANTHER" id="PTHR43591">
    <property type="entry name" value="METHYLTRANSFERASE"/>
    <property type="match status" value="1"/>
</dbReference>
<dbReference type="PANTHER" id="PTHR43591:SF24">
    <property type="entry name" value="2-METHOXY-6-POLYPRENYL-1,4-BENZOQUINOL METHYLASE, MITOCHONDRIAL"/>
    <property type="match status" value="1"/>
</dbReference>
<protein>
    <recommendedName>
        <fullName evidence="1">Methyltransferase type 11 domain-containing protein</fullName>
    </recommendedName>
</protein>
<dbReference type="InterPro" id="IPR013216">
    <property type="entry name" value="Methyltransf_11"/>
</dbReference>
<sequence>MYDARTAADYRAARELPREGLTAWREAVAEYAAPRPGTTLLDVGAGTGAFATAFRDWYGVHVLAVEPAPAMRELIPAGEGVTVLDGRAEHLPVADAAADAAWLGSVLHHLTDLPAAARELHRVLRPGAPVLIRNAFPGRCERDLRVRYFPETAAGIDAYPSVERVTEVFAAAGFTRTALRPLPQRSAPTLAAYAAGLRRAADGKLRALSDEAWRAGPARLRRAAAQRPDEPAVSWMDLLVLQRS</sequence>
<evidence type="ECO:0000259" key="1">
    <source>
        <dbReference type="Pfam" id="PF08241"/>
    </source>
</evidence>
<dbReference type="RefSeq" id="WP_285740659.1">
    <property type="nucleotide sequence ID" value="NZ_BSSA01000045.1"/>
</dbReference>
<proteinExistence type="predicted"/>
<dbReference type="CDD" id="cd02440">
    <property type="entry name" value="AdoMet_MTases"/>
    <property type="match status" value="1"/>
</dbReference>
<feature type="domain" description="Methyltransferase type 11" evidence="1">
    <location>
        <begin position="41"/>
        <end position="130"/>
    </location>
</feature>
<dbReference type="Pfam" id="PF08241">
    <property type="entry name" value="Methyltransf_11"/>
    <property type="match status" value="1"/>
</dbReference>
<gene>
    <name evidence="2" type="ORF">Kpho02_74040</name>
</gene>
<dbReference type="Gene3D" id="3.40.50.150">
    <property type="entry name" value="Vaccinia Virus protein VP39"/>
    <property type="match status" value="1"/>
</dbReference>
<reference evidence="2" key="1">
    <citation type="submission" date="2023-02" db="EMBL/GenBank/DDBJ databases">
        <title>Kitasatospora phosalacinea NBRC 14627.</title>
        <authorList>
            <person name="Ichikawa N."/>
            <person name="Sato H."/>
            <person name="Tonouchi N."/>
        </authorList>
    </citation>
    <scope>NUCLEOTIDE SEQUENCE</scope>
    <source>
        <strain evidence="2">NBRC 14627</strain>
    </source>
</reference>
<accession>A0A9W6V7C4</accession>
<dbReference type="SUPFAM" id="SSF53335">
    <property type="entry name" value="S-adenosyl-L-methionine-dependent methyltransferases"/>
    <property type="match status" value="1"/>
</dbReference>
<dbReference type="GO" id="GO:0008757">
    <property type="term" value="F:S-adenosylmethionine-dependent methyltransferase activity"/>
    <property type="evidence" value="ECO:0007669"/>
    <property type="project" value="InterPro"/>
</dbReference>
<dbReference type="AlphaFoldDB" id="A0A9W6V7C4"/>
<dbReference type="EMBL" id="BSSA01000045">
    <property type="protein sequence ID" value="GLW75107.1"/>
    <property type="molecule type" value="Genomic_DNA"/>
</dbReference>
<evidence type="ECO:0000313" key="2">
    <source>
        <dbReference type="EMBL" id="GLW75107.1"/>
    </source>
</evidence>
<dbReference type="InterPro" id="IPR029063">
    <property type="entry name" value="SAM-dependent_MTases_sf"/>
</dbReference>
<comment type="caution">
    <text evidence="2">The sequence shown here is derived from an EMBL/GenBank/DDBJ whole genome shotgun (WGS) entry which is preliminary data.</text>
</comment>
<organism evidence="2 3">
    <name type="scientific">Kitasatospora phosalacinea</name>
    <dbReference type="NCBI Taxonomy" id="2065"/>
    <lineage>
        <taxon>Bacteria</taxon>
        <taxon>Bacillati</taxon>
        <taxon>Actinomycetota</taxon>
        <taxon>Actinomycetes</taxon>
        <taxon>Kitasatosporales</taxon>
        <taxon>Streptomycetaceae</taxon>
        <taxon>Kitasatospora</taxon>
    </lineage>
</organism>
<name>A0A9W6V7C4_9ACTN</name>
<dbReference type="Proteomes" id="UP001165041">
    <property type="component" value="Unassembled WGS sequence"/>
</dbReference>
<evidence type="ECO:0000313" key="3">
    <source>
        <dbReference type="Proteomes" id="UP001165041"/>
    </source>
</evidence>